<dbReference type="GO" id="GO:0000977">
    <property type="term" value="F:RNA polymerase II transcription regulatory region sequence-specific DNA binding"/>
    <property type="evidence" value="ECO:0007669"/>
    <property type="project" value="TreeGrafter"/>
</dbReference>
<feature type="compositionally biased region" description="Polar residues" evidence="9">
    <location>
        <begin position="298"/>
        <end position="309"/>
    </location>
</feature>
<evidence type="ECO:0000256" key="2">
    <source>
        <dbReference type="ARBA" id="ARBA00010341"/>
    </source>
</evidence>
<evidence type="ECO:0000313" key="12">
    <source>
        <dbReference type="Proteomes" id="UP000694397"/>
    </source>
</evidence>
<dbReference type="GO" id="GO:0005634">
    <property type="term" value="C:nucleus"/>
    <property type="evidence" value="ECO:0007669"/>
    <property type="project" value="UniProtKB-SubCell"/>
</dbReference>
<dbReference type="InterPro" id="IPR047152">
    <property type="entry name" value="Caudal_homeobox"/>
</dbReference>
<dbReference type="InterPro" id="IPR006820">
    <property type="entry name" value="Caudal_activation_dom"/>
</dbReference>
<dbReference type="GO" id="GO:0009948">
    <property type="term" value="P:anterior/posterior axis specification"/>
    <property type="evidence" value="ECO:0007669"/>
    <property type="project" value="Ensembl"/>
</dbReference>
<organism evidence="11 12">
    <name type="scientific">Scleropages formosus</name>
    <name type="common">Asian bonytongue</name>
    <name type="synonym">Osteoglossum formosum</name>
    <dbReference type="NCBI Taxonomy" id="113540"/>
    <lineage>
        <taxon>Eukaryota</taxon>
        <taxon>Metazoa</taxon>
        <taxon>Chordata</taxon>
        <taxon>Craniata</taxon>
        <taxon>Vertebrata</taxon>
        <taxon>Euteleostomi</taxon>
        <taxon>Actinopterygii</taxon>
        <taxon>Neopterygii</taxon>
        <taxon>Teleostei</taxon>
        <taxon>Osteoglossocephala</taxon>
        <taxon>Osteoglossomorpha</taxon>
        <taxon>Osteoglossiformes</taxon>
        <taxon>Osteoglossidae</taxon>
        <taxon>Scleropages</taxon>
    </lineage>
</organism>
<dbReference type="GO" id="GO:0003682">
    <property type="term" value="F:chromatin binding"/>
    <property type="evidence" value="ECO:0007669"/>
    <property type="project" value="Ensembl"/>
</dbReference>
<protein>
    <submittedName>
        <fullName evidence="11">Caudal type homeobox 4</fullName>
    </submittedName>
</protein>
<dbReference type="SUPFAM" id="SSF46689">
    <property type="entry name" value="Homeodomain-like"/>
    <property type="match status" value="1"/>
</dbReference>
<accession>A0A8C9TVM7</accession>
<dbReference type="PANTHER" id="PTHR24332:SF15">
    <property type="entry name" value="HOMEOBOX PROTEIN CDX-4"/>
    <property type="match status" value="1"/>
</dbReference>
<keyword evidence="4 7" id="KW-0238">DNA-binding</keyword>
<evidence type="ECO:0000256" key="1">
    <source>
        <dbReference type="ARBA" id="ARBA00004123"/>
    </source>
</evidence>
<evidence type="ECO:0000256" key="4">
    <source>
        <dbReference type="ARBA" id="ARBA00023125"/>
    </source>
</evidence>
<feature type="DNA-binding region" description="Homeobox" evidence="7">
    <location>
        <begin position="231"/>
        <end position="290"/>
    </location>
</feature>
<evidence type="ECO:0000256" key="6">
    <source>
        <dbReference type="ARBA" id="ARBA00023242"/>
    </source>
</evidence>
<feature type="region of interest" description="Disordered" evidence="9">
    <location>
        <begin position="106"/>
        <end position="184"/>
    </location>
</feature>
<keyword evidence="3" id="KW-0217">Developmental protein</keyword>
<reference evidence="11" key="3">
    <citation type="submission" date="2025-09" db="UniProtKB">
        <authorList>
            <consortium name="Ensembl"/>
        </authorList>
    </citation>
    <scope>IDENTIFICATION</scope>
</reference>
<feature type="region of interest" description="Disordered" evidence="9">
    <location>
        <begin position="292"/>
        <end position="342"/>
    </location>
</feature>
<dbReference type="GO" id="GO:0000981">
    <property type="term" value="F:DNA-binding transcription factor activity, RNA polymerase II-specific"/>
    <property type="evidence" value="ECO:0007669"/>
    <property type="project" value="InterPro"/>
</dbReference>
<name>A0A8C9TVM7_SCLFO</name>
<dbReference type="InterPro" id="IPR020479">
    <property type="entry name" value="HD_metazoa"/>
</dbReference>
<evidence type="ECO:0000256" key="3">
    <source>
        <dbReference type="ARBA" id="ARBA00022473"/>
    </source>
</evidence>
<evidence type="ECO:0000256" key="7">
    <source>
        <dbReference type="PROSITE-ProRule" id="PRU00108"/>
    </source>
</evidence>
<dbReference type="OrthoDB" id="6159439at2759"/>
<dbReference type="GO" id="GO:0021906">
    <property type="term" value="P:hindbrain-spinal cord boundary formation"/>
    <property type="evidence" value="ECO:0007669"/>
    <property type="project" value="Ensembl"/>
</dbReference>
<dbReference type="InterPro" id="IPR000047">
    <property type="entry name" value="HTH_motif"/>
</dbReference>
<dbReference type="AlphaFoldDB" id="A0A8C9TVM7"/>
<sequence>MHVSYLVEKEGTMYHQGPVRRSMNLPPQSFPSTPQYPDFAGYHHVPTMESQAQPAGGGAWGGHYGAPREDWGAYGLGPPSSTVAAPMSGSSPGPVPYCPPDYSAMQPPPGSATLQPPPEAVNVGGVTPDRERRNSYQWMNKTVQSSSTGERERKVSSAGCGPRARASRAVTSQRPRGASRTGTVSNAPSAFTLSSDVLPHVETAVCILRVARAPNLIDFTYYADVGKTRTKEKYRVVYTDHQRLELEKEFHYNRYITIRRKSELAVNLGLSERQVKIWFQNRRAKERKLIKKKMGQCEGSSGSTHSDPGSVSPLPVTGSLSPSDIHGSLYPPAGMNTMPPIGTVQQVTVSQ</sequence>
<dbReference type="GeneTree" id="ENSGT00940000165070"/>
<dbReference type="PRINTS" id="PR00024">
    <property type="entry name" value="HOMEOBOX"/>
</dbReference>
<dbReference type="PRINTS" id="PR00031">
    <property type="entry name" value="HTHREPRESSR"/>
</dbReference>
<dbReference type="PANTHER" id="PTHR24332">
    <property type="entry name" value="HOMEOBOX PROTEIN CDX"/>
    <property type="match status" value="1"/>
</dbReference>
<evidence type="ECO:0000259" key="10">
    <source>
        <dbReference type="PROSITE" id="PS50071"/>
    </source>
</evidence>
<keyword evidence="5 7" id="KW-0371">Homeobox</keyword>
<dbReference type="GO" id="GO:0048793">
    <property type="term" value="P:pronephros development"/>
    <property type="evidence" value="ECO:0007669"/>
    <property type="project" value="Ensembl"/>
</dbReference>
<keyword evidence="6 7" id="KW-0539">Nucleus</keyword>
<evidence type="ECO:0000313" key="11">
    <source>
        <dbReference type="Ensembl" id="ENSSFOP00015052365.1"/>
    </source>
</evidence>
<dbReference type="FunFam" id="1.10.10.60:FF:000574">
    <property type="entry name" value="Homeobox protein CHOX-CAD2"/>
    <property type="match status" value="1"/>
</dbReference>
<evidence type="ECO:0000256" key="8">
    <source>
        <dbReference type="RuleBase" id="RU000682"/>
    </source>
</evidence>
<dbReference type="GO" id="GO:0030097">
    <property type="term" value="P:hemopoiesis"/>
    <property type="evidence" value="ECO:0007669"/>
    <property type="project" value="Ensembl"/>
</dbReference>
<keyword evidence="12" id="KW-1185">Reference proteome</keyword>
<gene>
    <name evidence="11" type="primary">cdx4</name>
</gene>
<evidence type="ECO:0000256" key="9">
    <source>
        <dbReference type="SAM" id="MobiDB-lite"/>
    </source>
</evidence>
<dbReference type="GO" id="GO:0001756">
    <property type="term" value="P:somitogenesis"/>
    <property type="evidence" value="ECO:0007669"/>
    <property type="project" value="Ensembl"/>
</dbReference>
<dbReference type="Proteomes" id="UP000694397">
    <property type="component" value="Chromosome 13"/>
</dbReference>
<dbReference type="Pfam" id="PF04731">
    <property type="entry name" value="Caudal_act"/>
    <property type="match status" value="1"/>
</dbReference>
<dbReference type="PROSITE" id="PS00027">
    <property type="entry name" value="HOMEOBOX_1"/>
    <property type="match status" value="1"/>
</dbReference>
<dbReference type="GO" id="GO:0048384">
    <property type="term" value="P:retinoic acid receptor signaling pathway"/>
    <property type="evidence" value="ECO:0007669"/>
    <property type="project" value="Ensembl"/>
</dbReference>
<proteinExistence type="inferred from homology"/>
<dbReference type="Gene3D" id="1.10.10.60">
    <property type="entry name" value="Homeodomain-like"/>
    <property type="match status" value="1"/>
</dbReference>
<dbReference type="GO" id="GO:0060914">
    <property type="term" value="P:heart formation"/>
    <property type="evidence" value="ECO:0007669"/>
    <property type="project" value="Ensembl"/>
</dbReference>
<dbReference type="GO" id="GO:0036342">
    <property type="term" value="P:post-anal tail morphogenesis"/>
    <property type="evidence" value="ECO:0007669"/>
    <property type="project" value="Ensembl"/>
</dbReference>
<evidence type="ECO:0000256" key="5">
    <source>
        <dbReference type="ARBA" id="ARBA00023155"/>
    </source>
</evidence>
<comment type="similarity">
    <text evidence="2">Belongs to the Caudal homeobox family.</text>
</comment>
<feature type="compositionally biased region" description="Pro residues" evidence="9">
    <location>
        <begin position="106"/>
        <end position="119"/>
    </location>
</feature>
<reference evidence="11" key="2">
    <citation type="submission" date="2025-08" db="UniProtKB">
        <authorList>
            <consortium name="Ensembl"/>
        </authorList>
    </citation>
    <scope>IDENTIFICATION</scope>
</reference>
<feature type="compositionally biased region" description="Polar residues" evidence="9">
    <location>
        <begin position="169"/>
        <end position="184"/>
    </location>
</feature>
<dbReference type="InterPro" id="IPR017970">
    <property type="entry name" value="Homeobox_CS"/>
</dbReference>
<feature type="compositionally biased region" description="Polar residues" evidence="9">
    <location>
        <begin position="135"/>
        <end position="148"/>
    </location>
</feature>
<dbReference type="SMART" id="SM00389">
    <property type="entry name" value="HOX"/>
    <property type="match status" value="1"/>
</dbReference>
<feature type="domain" description="Homeobox" evidence="10">
    <location>
        <begin position="229"/>
        <end position="289"/>
    </location>
</feature>
<dbReference type="GO" id="GO:0003311">
    <property type="term" value="P:pancreatic D cell differentiation"/>
    <property type="evidence" value="ECO:0007669"/>
    <property type="project" value="Ensembl"/>
</dbReference>
<dbReference type="InterPro" id="IPR009057">
    <property type="entry name" value="Homeodomain-like_sf"/>
</dbReference>
<dbReference type="GO" id="GO:0048617">
    <property type="term" value="P:embryonic foregut morphogenesis"/>
    <property type="evidence" value="ECO:0007669"/>
    <property type="project" value="Ensembl"/>
</dbReference>
<dbReference type="CDD" id="cd00086">
    <property type="entry name" value="homeodomain"/>
    <property type="match status" value="1"/>
</dbReference>
<dbReference type="PROSITE" id="PS50071">
    <property type="entry name" value="HOMEOBOX_2"/>
    <property type="match status" value="1"/>
</dbReference>
<dbReference type="Ensembl" id="ENSSFOT00015044452.1">
    <property type="protein sequence ID" value="ENSSFOP00015052365.1"/>
    <property type="gene ID" value="ENSSFOG00015029195.1"/>
</dbReference>
<comment type="subcellular location">
    <subcellularLocation>
        <location evidence="1 7 8">Nucleus</location>
    </subcellularLocation>
</comment>
<reference evidence="11 12" key="1">
    <citation type="submission" date="2019-04" db="EMBL/GenBank/DDBJ databases">
        <authorList>
            <consortium name="Wellcome Sanger Institute Data Sharing"/>
        </authorList>
    </citation>
    <scope>NUCLEOTIDE SEQUENCE [LARGE SCALE GENOMIC DNA]</scope>
</reference>
<dbReference type="InterPro" id="IPR001356">
    <property type="entry name" value="HD"/>
</dbReference>
<dbReference type="Pfam" id="PF00046">
    <property type="entry name" value="Homeodomain"/>
    <property type="match status" value="1"/>
</dbReference>